<protein>
    <submittedName>
        <fullName evidence="1">T9SS type B sorting domain-containing protein</fullName>
    </submittedName>
</protein>
<dbReference type="EMBL" id="WVHS01000004">
    <property type="protein sequence ID" value="MXV17335.1"/>
    <property type="molecule type" value="Genomic_DNA"/>
</dbReference>
<dbReference type="InterPro" id="IPR011050">
    <property type="entry name" value="Pectin_lyase_fold/virulence"/>
</dbReference>
<dbReference type="InterPro" id="IPR026341">
    <property type="entry name" value="T9SS_type_B"/>
</dbReference>
<gene>
    <name evidence="1" type="ORF">GS398_18705</name>
</gene>
<evidence type="ECO:0000313" key="2">
    <source>
        <dbReference type="Proteomes" id="UP000451233"/>
    </source>
</evidence>
<keyword evidence="2" id="KW-1185">Reference proteome</keyword>
<organism evidence="1 2">
    <name type="scientific">Hufsiella ginkgonis</name>
    <dbReference type="NCBI Taxonomy" id="2695274"/>
    <lineage>
        <taxon>Bacteria</taxon>
        <taxon>Pseudomonadati</taxon>
        <taxon>Bacteroidota</taxon>
        <taxon>Sphingobacteriia</taxon>
        <taxon>Sphingobacteriales</taxon>
        <taxon>Sphingobacteriaceae</taxon>
        <taxon>Hufsiella</taxon>
    </lineage>
</organism>
<dbReference type="Proteomes" id="UP000451233">
    <property type="component" value="Unassembled WGS sequence"/>
</dbReference>
<dbReference type="RefSeq" id="WP_160908321.1">
    <property type="nucleotide sequence ID" value="NZ_WVHS01000004.1"/>
</dbReference>
<sequence>MLGLLFLAVSQKVSAQLVVTSNADSGPGTLRQALSDAAASAGADVISFNLPPGQPITLLGQLDLVNDVTIDGTTQPGLPLGVINAKVKIRLSAGISFALRGVEVKNVSIFGLYIDRAYNAADNQESAAGISFINSKNIAIGAAGKGNIITNFGQSIDVRSGDFATEAQLCENVRISGNMAGLDPGGFEKCDLGYGGITCERIRNLTIGGNSPQDGNKVAGRIRYREVSNALITGELVVKNNVVGLTSDGTTAVQAFPFTNFNYEVNIASLALEKCEIQSNVFSGLNSSLVLNVNCYFRIQGNKFGSDYSGNNRIGNAHSAILLNSCAGGGLIGGGTATEGNLVTGCFQHKYGGFREFGNIENNGSAYIEVRGNSFRCNEHAYEYAIKQGTPPIGQVVATVTSRTASRIAGTATAGSRVDLYYSKSGGCTNAACEPDEMFASVMANGAGNWNYNGTVDGFNVIVAATLISGSNKSQTSGFTSIHSDYKESEVKKTDVCGTTKGSIKGIKYQNALSYTWYNQLNEVIQQGSDPDITGLGVGIYSLEVGDGFCTTKTDFYQIADVSVKTDFTRQAVDEAVCNQANGNIKGISSAGNTAAWRDKNNVIVGTAFDLAGVKAGRYTLTVTNPTTGCSATYPPVIVPVAGDPTLDERQAAVTDVTCELQNGAIRGINVNVAGSYIYTWRNQDGDIVNPASKSVPDVRDLGPGKYTLEVSGAGICITNPLFSKQYEVLSTGVIVFNISKRELTAAKCDGTGGSVTGITVTGANRYVWRDVAGAELSTNLDLAGVPAGQYYLSAYGDAGCTKRISVIIPQDMPAAYAFTDQVVPAGCGLNNGSITVDFGARMPKAVRWLNSSGTVISTASSLTGLKEGIYRMQLTSDNGCEAIAKTYILERVDFPKINVAAAIPVNDKCSTGKGGVRNIYVNGGVKPYVYQWKNAAGVLVGTQADLANVRAGEYTLFVTDASGNSCNQDRHTFVLADQLDGLPAPTVPDVTVCAPGRVLIHVLNPVAATYYLYKEAGGVPVAQSNTGVFEVNIAADGFYYVDYATGPCKSDPSALEVHVTDKEFKISASFTPNGDGINDTWQISNIQNYTNANIRVFNRMGELVFHSINYSQPFNGKSRGTDLPQGTYYYLVDLQKGCKTFAGSLTLVR</sequence>
<reference evidence="1 2" key="1">
    <citation type="submission" date="2019-11" db="EMBL/GenBank/DDBJ databases">
        <title>Pedobacter sp. HMF7056 Genome sequencing and assembly.</title>
        <authorList>
            <person name="Kang H."/>
            <person name="Kim H."/>
            <person name="Joh K."/>
        </authorList>
    </citation>
    <scope>NUCLEOTIDE SEQUENCE [LARGE SCALE GENOMIC DNA]</scope>
    <source>
        <strain evidence="1 2">HMF7056</strain>
    </source>
</reference>
<dbReference type="NCBIfam" id="TIGR04131">
    <property type="entry name" value="Bac_Flav_CTERM"/>
    <property type="match status" value="1"/>
</dbReference>
<proteinExistence type="predicted"/>
<comment type="caution">
    <text evidence="1">The sequence shown here is derived from an EMBL/GenBank/DDBJ whole genome shotgun (WGS) entry which is preliminary data.</text>
</comment>
<accession>A0A7K1Y261</accession>
<dbReference type="SUPFAM" id="SSF51126">
    <property type="entry name" value="Pectin lyase-like"/>
    <property type="match status" value="1"/>
</dbReference>
<dbReference type="Pfam" id="PF13585">
    <property type="entry name" value="CHU_C"/>
    <property type="match status" value="1"/>
</dbReference>
<name>A0A7K1Y261_9SPHI</name>
<evidence type="ECO:0000313" key="1">
    <source>
        <dbReference type="EMBL" id="MXV17335.1"/>
    </source>
</evidence>
<dbReference type="AlphaFoldDB" id="A0A7K1Y261"/>